<feature type="signal peptide" evidence="1">
    <location>
        <begin position="1"/>
        <end position="19"/>
    </location>
</feature>
<dbReference type="Proteomes" id="UP001107558">
    <property type="component" value="Chromosome 1"/>
</dbReference>
<evidence type="ECO:0000313" key="2">
    <source>
        <dbReference type="EMBL" id="KAG5679970.1"/>
    </source>
</evidence>
<dbReference type="EMBL" id="JADBJN010000001">
    <property type="protein sequence ID" value="KAG5679970.1"/>
    <property type="molecule type" value="Genomic_DNA"/>
</dbReference>
<feature type="chain" id="PRO_5039924431" evidence="1">
    <location>
        <begin position="20"/>
        <end position="177"/>
    </location>
</feature>
<sequence length="177" mass="20824">MKVFAIILNFIICVELVLTQQNLGSVKNFKNVEQSQIKSEPKNDAFRNVGFRPINEKQVNVYQNLEIQPANVPINNEAPKFHNYLTQNHNQHPQINRWYYSEYRTWEDKKNKDGKWERKEQINFQQFGTPPSSIVSSRFGNIQSNPNSHQLPNNFYPAAVQNIGFNTYSAHHFYKNH</sequence>
<name>A0A9J6CD44_POLVA</name>
<protein>
    <submittedName>
        <fullName evidence="2">Uncharacterized protein</fullName>
    </submittedName>
</protein>
<evidence type="ECO:0000256" key="1">
    <source>
        <dbReference type="SAM" id="SignalP"/>
    </source>
</evidence>
<organism evidence="2 3">
    <name type="scientific">Polypedilum vanderplanki</name>
    <name type="common">Sleeping chironomid midge</name>
    <dbReference type="NCBI Taxonomy" id="319348"/>
    <lineage>
        <taxon>Eukaryota</taxon>
        <taxon>Metazoa</taxon>
        <taxon>Ecdysozoa</taxon>
        <taxon>Arthropoda</taxon>
        <taxon>Hexapoda</taxon>
        <taxon>Insecta</taxon>
        <taxon>Pterygota</taxon>
        <taxon>Neoptera</taxon>
        <taxon>Endopterygota</taxon>
        <taxon>Diptera</taxon>
        <taxon>Nematocera</taxon>
        <taxon>Chironomoidea</taxon>
        <taxon>Chironomidae</taxon>
        <taxon>Chironominae</taxon>
        <taxon>Polypedilum</taxon>
        <taxon>Polypedilum</taxon>
    </lineage>
</organism>
<gene>
    <name evidence="2" type="ORF">PVAND_009505</name>
</gene>
<proteinExistence type="predicted"/>
<accession>A0A9J6CD44</accession>
<comment type="caution">
    <text evidence="2">The sequence shown here is derived from an EMBL/GenBank/DDBJ whole genome shotgun (WGS) entry which is preliminary data.</text>
</comment>
<reference evidence="2" key="1">
    <citation type="submission" date="2021-03" db="EMBL/GenBank/DDBJ databases">
        <title>Chromosome level genome of the anhydrobiotic midge Polypedilum vanderplanki.</title>
        <authorList>
            <person name="Yoshida Y."/>
            <person name="Kikawada T."/>
            <person name="Gusev O."/>
        </authorList>
    </citation>
    <scope>NUCLEOTIDE SEQUENCE</scope>
    <source>
        <strain evidence="2">NIAS01</strain>
        <tissue evidence="2">Whole body or cell culture</tissue>
    </source>
</reference>
<dbReference type="AlphaFoldDB" id="A0A9J6CD44"/>
<evidence type="ECO:0000313" key="3">
    <source>
        <dbReference type="Proteomes" id="UP001107558"/>
    </source>
</evidence>
<keyword evidence="1" id="KW-0732">Signal</keyword>
<keyword evidence="3" id="KW-1185">Reference proteome</keyword>